<feature type="compositionally biased region" description="Polar residues" evidence="1">
    <location>
        <begin position="158"/>
        <end position="170"/>
    </location>
</feature>
<feature type="compositionally biased region" description="Basic and acidic residues" evidence="1">
    <location>
        <begin position="224"/>
        <end position="233"/>
    </location>
</feature>
<dbReference type="AlphaFoldDB" id="A0AAV2THA4"/>
<protein>
    <recommendedName>
        <fullName evidence="4">CBM21 domain-containing protein</fullName>
    </recommendedName>
</protein>
<feature type="region of interest" description="Disordered" evidence="1">
    <location>
        <begin position="148"/>
        <end position="170"/>
    </location>
</feature>
<dbReference type="Proteomes" id="UP001497525">
    <property type="component" value="Unassembled WGS sequence"/>
</dbReference>
<proteinExistence type="predicted"/>
<evidence type="ECO:0000313" key="2">
    <source>
        <dbReference type="EMBL" id="CAL5135559.1"/>
    </source>
</evidence>
<dbReference type="EMBL" id="CAXLJL010000267">
    <property type="protein sequence ID" value="CAL5135559.1"/>
    <property type="molecule type" value="Genomic_DNA"/>
</dbReference>
<organism evidence="2 3">
    <name type="scientific">Calicophoron daubneyi</name>
    <name type="common">Rumen fluke</name>
    <name type="synonym">Paramphistomum daubneyi</name>
    <dbReference type="NCBI Taxonomy" id="300641"/>
    <lineage>
        <taxon>Eukaryota</taxon>
        <taxon>Metazoa</taxon>
        <taxon>Spiralia</taxon>
        <taxon>Lophotrochozoa</taxon>
        <taxon>Platyhelminthes</taxon>
        <taxon>Trematoda</taxon>
        <taxon>Digenea</taxon>
        <taxon>Plagiorchiida</taxon>
        <taxon>Pronocephalata</taxon>
        <taxon>Paramphistomoidea</taxon>
        <taxon>Paramphistomidae</taxon>
        <taxon>Calicophoron</taxon>
    </lineage>
</organism>
<sequence>MSQPHNSTQQDGCVGEMACASCRPIVSVPEFDGLRFPMAEEQVTGFNFVQRPDSTLSSSRSSHEDDEIPCPDRHQGWYTEYASPSDVPYRKTRRATDYVIRTKFLREPSGSSNDELNSGKHVNLVLRLRSLLHRRTQSLTPHDARNVHFQADKKANRSNEATSQINVENAQPLSEARDIYMKRNSSDSCLRQANTHLHGELATAKHCVRNRDDSSVTSSPISDRVSDSDHSFRSPDVTGRLQSLSTGNICCLYALNCLPSVEYIPAALDPSSPTARRRSYPASSLKATRNNNCGWEGTLRDPKFAFSSLRGHPCYQDVRHKLKDWIKQTMDEGSCTDGEKGDNWEKNDLVRTSFYTLSTSDLCRHVRFADEATDSSSMTTLQSISASSSTRSLSSASLTPFSTSPCSSLSHLGAISPSPTYVVPCKTNPSVRRAHTHSKGFFRKLSLNRHPASESKPDEGKSKKDHSEKATSLARRIWHRKRGKKHRECKTTPMFTVNVIQDYSEPPEVPLHVLRQLRHEQERRLHWKPAFANPETCLNFITRLEQQKICLGSVDSKSIKSADIQVQVLSSNPFRRNGVMEVRLRYTLDDWVNYTESDPLVRIHSERKELPHSGLHWVETYAIGLRFDRPTDETFWGKKTGRFEFAVVLRKNGVETWDNNNRENYLCTEQFLSI</sequence>
<comment type="caution">
    <text evidence="2">The sequence shown here is derived from an EMBL/GenBank/DDBJ whole genome shotgun (WGS) entry which is preliminary data.</text>
</comment>
<name>A0AAV2THA4_CALDB</name>
<dbReference type="InterPro" id="IPR038175">
    <property type="entry name" value="CBM21_dom_sf"/>
</dbReference>
<gene>
    <name evidence="2" type="ORF">CDAUBV1_LOCUS9694</name>
</gene>
<feature type="compositionally biased region" description="Basic and acidic residues" evidence="1">
    <location>
        <begin position="148"/>
        <end position="157"/>
    </location>
</feature>
<dbReference type="Gene3D" id="2.60.40.2440">
    <property type="entry name" value="Carbohydrate binding type-21 domain"/>
    <property type="match status" value="1"/>
</dbReference>
<feature type="region of interest" description="Disordered" evidence="1">
    <location>
        <begin position="437"/>
        <end position="472"/>
    </location>
</feature>
<evidence type="ECO:0000256" key="1">
    <source>
        <dbReference type="SAM" id="MobiDB-lite"/>
    </source>
</evidence>
<reference evidence="2" key="1">
    <citation type="submission" date="2024-06" db="EMBL/GenBank/DDBJ databases">
        <authorList>
            <person name="Liu X."/>
            <person name="Lenzi L."/>
            <person name="Haldenby T S."/>
            <person name="Uol C."/>
        </authorList>
    </citation>
    <scope>NUCLEOTIDE SEQUENCE</scope>
</reference>
<accession>A0AAV2THA4</accession>
<evidence type="ECO:0000313" key="3">
    <source>
        <dbReference type="Proteomes" id="UP001497525"/>
    </source>
</evidence>
<feature type="region of interest" description="Disordered" evidence="1">
    <location>
        <begin position="50"/>
        <end position="77"/>
    </location>
</feature>
<feature type="compositionally biased region" description="Basic and acidic residues" evidence="1">
    <location>
        <begin position="451"/>
        <end position="469"/>
    </location>
</feature>
<evidence type="ECO:0008006" key="4">
    <source>
        <dbReference type="Google" id="ProtNLM"/>
    </source>
</evidence>
<feature type="region of interest" description="Disordered" evidence="1">
    <location>
        <begin position="210"/>
        <end position="237"/>
    </location>
</feature>